<gene>
    <name evidence="1" type="ORF">RU90_GL002380</name>
</gene>
<sequence length="161" mass="18316">MEEVTMKKDKMKKMIQKAKLAAAEKKLAEHGIATVRMRNNDLISTGLSQGSSQATYSPNSSLDEKRKFFQSVYAPLISEAIIESKNDIEIMMNGVYGIALRLNGKEYEVMYLPLDIQKTKDGIKDISFAQFISLLERYNRNAENPVLISLEKMKKVQRTAY</sequence>
<protein>
    <submittedName>
        <fullName evidence="1">Uncharacterized protein</fullName>
    </submittedName>
</protein>
<evidence type="ECO:0000313" key="1">
    <source>
        <dbReference type="EMBL" id="PCS13416.1"/>
    </source>
</evidence>
<dbReference type="EMBL" id="JXKA01000007">
    <property type="protein sequence ID" value="PCS13416.1"/>
    <property type="molecule type" value="Genomic_DNA"/>
</dbReference>
<dbReference type="AlphaFoldDB" id="A0A2A5SIQ2"/>
<comment type="caution">
    <text evidence="1">The sequence shown here is derived from an EMBL/GenBank/DDBJ whole genome shotgun (WGS) entry which is preliminary data.</text>
</comment>
<dbReference type="Proteomes" id="UP000218744">
    <property type="component" value="Unassembled WGS sequence"/>
</dbReference>
<organism evidence="1 2">
    <name type="scientific">Lactococcus lactis subsp. hordniae</name>
    <dbReference type="NCBI Taxonomy" id="203404"/>
    <lineage>
        <taxon>Bacteria</taxon>
        <taxon>Bacillati</taxon>
        <taxon>Bacillota</taxon>
        <taxon>Bacilli</taxon>
        <taxon>Lactobacillales</taxon>
        <taxon>Streptococcaceae</taxon>
        <taxon>Lactococcus</taxon>
    </lineage>
</organism>
<accession>A0A2A5SIQ2</accession>
<reference evidence="1 2" key="1">
    <citation type="submission" date="2014-12" db="EMBL/GenBank/DDBJ databases">
        <title>Draft genome sequences of 10 type strains of Lactococcus.</title>
        <authorList>
            <person name="Sun Z."/>
            <person name="Zhong Z."/>
            <person name="Liu W."/>
            <person name="Zhang W."/>
            <person name="Zhang H."/>
        </authorList>
    </citation>
    <scope>NUCLEOTIDE SEQUENCE [LARGE SCALE GENOMIC DNA]</scope>
    <source>
        <strain evidence="1 2">DSM 20450</strain>
    </source>
</reference>
<evidence type="ECO:0000313" key="2">
    <source>
        <dbReference type="Proteomes" id="UP000218744"/>
    </source>
</evidence>
<name>A0A2A5SIQ2_LACLH</name>
<proteinExistence type="predicted"/>